<evidence type="ECO:0000313" key="8">
    <source>
        <dbReference type="EMBL" id="RKT44904.1"/>
    </source>
</evidence>
<dbReference type="RefSeq" id="WP_120797275.1">
    <property type="nucleotide sequence ID" value="NZ_RBXL01000001.1"/>
</dbReference>
<keyword evidence="7" id="KW-0346">Stress response</keyword>
<evidence type="ECO:0000256" key="2">
    <source>
        <dbReference type="ARBA" id="ARBA00022649"/>
    </source>
</evidence>
<keyword evidence="9" id="KW-1185">Reference proteome</keyword>
<dbReference type="GO" id="GO:0016787">
    <property type="term" value="F:hydrolase activity"/>
    <property type="evidence" value="ECO:0007669"/>
    <property type="project" value="UniProtKB-KW"/>
</dbReference>
<gene>
    <name evidence="8" type="ORF">BDD21_2308</name>
</gene>
<dbReference type="InterPro" id="IPR012933">
    <property type="entry name" value="HicA_mRNA_interferase"/>
</dbReference>
<evidence type="ECO:0000256" key="5">
    <source>
        <dbReference type="ARBA" id="ARBA00022801"/>
    </source>
</evidence>
<reference evidence="8 9" key="1">
    <citation type="submission" date="2018-10" db="EMBL/GenBank/DDBJ databases">
        <title>Genomic Encyclopedia of Archaeal and Bacterial Type Strains, Phase II (KMG-II): from individual species to whole genera.</title>
        <authorList>
            <person name="Goeker M."/>
        </authorList>
    </citation>
    <scope>NUCLEOTIDE SEQUENCE [LARGE SCALE GENOMIC DNA]</scope>
    <source>
        <strain evidence="8 9">DSM 235</strain>
    </source>
</reference>
<evidence type="ECO:0000256" key="3">
    <source>
        <dbReference type="ARBA" id="ARBA00022722"/>
    </source>
</evidence>
<keyword evidence="4" id="KW-0255">Endonuclease</keyword>
<dbReference type="Pfam" id="PF07927">
    <property type="entry name" value="HicA_toxin"/>
    <property type="match status" value="1"/>
</dbReference>
<dbReference type="Proteomes" id="UP000274556">
    <property type="component" value="Unassembled WGS sequence"/>
</dbReference>
<dbReference type="InterPro" id="IPR038570">
    <property type="entry name" value="HicA_sf"/>
</dbReference>
<dbReference type="EMBL" id="RBXL01000001">
    <property type="protein sequence ID" value="RKT44904.1"/>
    <property type="molecule type" value="Genomic_DNA"/>
</dbReference>
<organism evidence="8 9">
    <name type="scientific">Thiocapsa rosea</name>
    <dbReference type="NCBI Taxonomy" id="69360"/>
    <lineage>
        <taxon>Bacteria</taxon>
        <taxon>Pseudomonadati</taxon>
        <taxon>Pseudomonadota</taxon>
        <taxon>Gammaproteobacteria</taxon>
        <taxon>Chromatiales</taxon>
        <taxon>Chromatiaceae</taxon>
        <taxon>Thiocapsa</taxon>
    </lineage>
</organism>
<dbReference type="GO" id="GO:0004519">
    <property type="term" value="F:endonuclease activity"/>
    <property type="evidence" value="ECO:0007669"/>
    <property type="project" value="UniProtKB-KW"/>
</dbReference>
<dbReference type="Gene3D" id="3.30.920.30">
    <property type="entry name" value="Hypothetical protein"/>
    <property type="match status" value="1"/>
</dbReference>
<dbReference type="SUPFAM" id="SSF54786">
    <property type="entry name" value="YcfA/nrd intein domain"/>
    <property type="match status" value="1"/>
</dbReference>
<evidence type="ECO:0000256" key="6">
    <source>
        <dbReference type="ARBA" id="ARBA00022884"/>
    </source>
</evidence>
<evidence type="ECO:0000256" key="1">
    <source>
        <dbReference type="ARBA" id="ARBA00006620"/>
    </source>
</evidence>
<proteinExistence type="inferred from homology"/>
<accession>A0A495V6K5</accession>
<evidence type="ECO:0000313" key="9">
    <source>
        <dbReference type="Proteomes" id="UP000274556"/>
    </source>
</evidence>
<dbReference type="AlphaFoldDB" id="A0A495V6K5"/>
<dbReference type="GO" id="GO:0003729">
    <property type="term" value="F:mRNA binding"/>
    <property type="evidence" value="ECO:0007669"/>
    <property type="project" value="InterPro"/>
</dbReference>
<evidence type="ECO:0000256" key="7">
    <source>
        <dbReference type="ARBA" id="ARBA00023016"/>
    </source>
</evidence>
<comment type="caution">
    <text evidence="8">The sequence shown here is derived from an EMBL/GenBank/DDBJ whole genome shotgun (WGS) entry which is preliminary data.</text>
</comment>
<evidence type="ECO:0000256" key="4">
    <source>
        <dbReference type="ARBA" id="ARBA00022759"/>
    </source>
</evidence>
<sequence>MKRSAFLKYLRLQGCELLREGGSHSWWVNPAQNKRSSIPRHSEIKDILAVKICKDLGVKPIK</sequence>
<dbReference type="OrthoDB" id="9799854at2"/>
<keyword evidence="3" id="KW-0540">Nuclease</keyword>
<name>A0A495V6K5_9GAMM</name>
<protein>
    <submittedName>
        <fullName evidence="8">mRNA interferase HicA</fullName>
    </submittedName>
</protein>
<keyword evidence="2" id="KW-1277">Toxin-antitoxin system</keyword>
<keyword evidence="6" id="KW-0694">RNA-binding</keyword>
<comment type="similarity">
    <text evidence="1">Belongs to the HicA mRNA interferase family.</text>
</comment>
<keyword evidence="5" id="KW-0378">Hydrolase</keyword>